<evidence type="ECO:0000256" key="4">
    <source>
        <dbReference type="ARBA" id="ARBA00022827"/>
    </source>
</evidence>
<gene>
    <name evidence="7" type="ORF">EV671_101123</name>
</gene>
<keyword evidence="4 5" id="KW-0274">FAD</keyword>
<dbReference type="SUPFAM" id="SSF51905">
    <property type="entry name" value="FAD/NAD(P)-binding domain"/>
    <property type="match status" value="1"/>
</dbReference>
<reference evidence="7 8" key="1">
    <citation type="submission" date="2019-03" db="EMBL/GenBank/DDBJ databases">
        <title>Genomic Encyclopedia of Type Strains, Phase IV (KMG-IV): sequencing the most valuable type-strain genomes for metagenomic binning, comparative biology and taxonomic classification.</title>
        <authorList>
            <person name="Goeker M."/>
        </authorList>
    </citation>
    <scope>NUCLEOTIDE SEQUENCE [LARGE SCALE GENOMIC DNA]</scope>
    <source>
        <strain evidence="7 8">DSM 654</strain>
    </source>
</reference>
<dbReference type="PIRSF" id="PIRSF000137">
    <property type="entry name" value="Alcohol_oxidase"/>
    <property type="match status" value="1"/>
</dbReference>
<dbReference type="PANTHER" id="PTHR11552:SF147">
    <property type="entry name" value="CHOLINE DEHYDROGENASE, MITOCHONDRIAL"/>
    <property type="match status" value="1"/>
</dbReference>
<evidence type="ECO:0000256" key="5">
    <source>
        <dbReference type="PIRSR" id="PIRSR000137-2"/>
    </source>
</evidence>
<sequence>MSKEGFDYIIVGAGTAGCLLANRLSANRHKRVLLIEAGGKDDYHWIHIPVGYLYCIGNPRTDWCFSTEAEPGLNGRSLRYPRGKVLGGCSSINGMIYMRGQSRDYEHWAELTGDDTWRWQRVLRAFRRHENHWRLDKPGTAPEGFAAMHGGKGEWRVEQQRLRWPILDAFAAAAEQAGIPATSDFNAGTNEGVGYFEVNQKKGWRWNTAKAFLRPTAFGRPNFELWTGAQVRRLRLMHDSTDAGGLRCSGAEVLTPHGVEQPWLNPGGEVILAAGSVGSPQILQLSGLGPGALLQGLGLTVEKDLPGVGANLQDHLQIRAVYKVQGASTLNTRAASLWGKAMIGLEYALRRSGPMSMAPSQLGAFTRSSPDRAWPDLEYHVQPLSLDAFGEPLHSFNAFTASVCNLNPTSRGTVRITAPDAATAPAIRPNYLSTDEDRKIAAESLRLTRRIVSQPALAAFKPEEYKPGPQYQTDEELARLAGDIATTIFHPVGTCKMGRPGDPMAVTDARLRVRGVTGLRVADASVMPTITSGNTNSPTLMIAEKLAGWLAG</sequence>
<evidence type="ECO:0000313" key="8">
    <source>
        <dbReference type="Proteomes" id="UP000295110"/>
    </source>
</evidence>
<dbReference type="AlphaFoldDB" id="A0A4R3V1C4"/>
<dbReference type="Pfam" id="PF00732">
    <property type="entry name" value="GMC_oxred_N"/>
    <property type="match status" value="1"/>
</dbReference>
<dbReference type="InterPro" id="IPR012132">
    <property type="entry name" value="GMC_OxRdtase"/>
</dbReference>
<feature type="binding site" evidence="5">
    <location>
        <position position="85"/>
    </location>
    <ligand>
        <name>FAD</name>
        <dbReference type="ChEBI" id="CHEBI:57692"/>
    </ligand>
</feature>
<evidence type="ECO:0000259" key="6">
    <source>
        <dbReference type="PROSITE" id="PS00624"/>
    </source>
</evidence>
<dbReference type="PROSITE" id="PS51257">
    <property type="entry name" value="PROKAR_LIPOPROTEIN"/>
    <property type="match status" value="1"/>
</dbReference>
<dbReference type="SUPFAM" id="SSF54373">
    <property type="entry name" value="FAD-linked reductases, C-terminal domain"/>
    <property type="match status" value="1"/>
</dbReference>
<evidence type="ECO:0000256" key="1">
    <source>
        <dbReference type="ARBA" id="ARBA00001974"/>
    </source>
</evidence>
<accession>A0A4R3V1C4</accession>
<comment type="caution">
    <text evidence="7">The sequence shown here is derived from an EMBL/GenBank/DDBJ whole genome shotgun (WGS) entry which is preliminary data.</text>
</comment>
<name>A0A4R3V1C4_ROSSA</name>
<evidence type="ECO:0000256" key="2">
    <source>
        <dbReference type="ARBA" id="ARBA00010790"/>
    </source>
</evidence>
<comment type="similarity">
    <text evidence="2">Belongs to the GMC oxidoreductase family.</text>
</comment>
<dbReference type="InterPro" id="IPR036188">
    <property type="entry name" value="FAD/NAD-bd_sf"/>
</dbReference>
<dbReference type="InterPro" id="IPR007867">
    <property type="entry name" value="GMC_OxRtase_C"/>
</dbReference>
<dbReference type="InterPro" id="IPR000172">
    <property type="entry name" value="GMC_OxRdtase_N"/>
</dbReference>
<dbReference type="RefSeq" id="WP_132571438.1">
    <property type="nucleotide sequence ID" value="NZ_CBCSGL010000038.1"/>
</dbReference>
<feature type="binding site" evidence="5">
    <location>
        <position position="231"/>
    </location>
    <ligand>
        <name>FAD</name>
        <dbReference type="ChEBI" id="CHEBI:57692"/>
    </ligand>
</feature>
<dbReference type="OrthoDB" id="9785276at2"/>
<keyword evidence="8" id="KW-1185">Reference proteome</keyword>
<dbReference type="EMBL" id="SMBU01000011">
    <property type="protein sequence ID" value="TCU97350.1"/>
    <property type="molecule type" value="Genomic_DNA"/>
</dbReference>
<dbReference type="Pfam" id="PF05199">
    <property type="entry name" value="GMC_oxred_C"/>
    <property type="match status" value="1"/>
</dbReference>
<dbReference type="GO" id="GO:0050660">
    <property type="term" value="F:flavin adenine dinucleotide binding"/>
    <property type="evidence" value="ECO:0007669"/>
    <property type="project" value="InterPro"/>
</dbReference>
<dbReference type="PROSITE" id="PS00624">
    <property type="entry name" value="GMC_OXRED_2"/>
    <property type="match status" value="1"/>
</dbReference>
<evidence type="ECO:0000313" key="7">
    <source>
        <dbReference type="EMBL" id="TCU97350.1"/>
    </source>
</evidence>
<dbReference type="Gene3D" id="3.50.50.60">
    <property type="entry name" value="FAD/NAD(P)-binding domain"/>
    <property type="match status" value="1"/>
</dbReference>
<dbReference type="GO" id="GO:0016614">
    <property type="term" value="F:oxidoreductase activity, acting on CH-OH group of donors"/>
    <property type="evidence" value="ECO:0007669"/>
    <property type="project" value="InterPro"/>
</dbReference>
<protein>
    <submittedName>
        <fullName evidence="7">Choline dehydrogenase</fullName>
    </submittedName>
</protein>
<dbReference type="Gene3D" id="3.30.560.10">
    <property type="entry name" value="Glucose Oxidase, domain 3"/>
    <property type="match status" value="1"/>
</dbReference>
<proteinExistence type="inferred from homology"/>
<dbReference type="PANTHER" id="PTHR11552">
    <property type="entry name" value="GLUCOSE-METHANOL-CHOLINE GMC OXIDOREDUCTASE"/>
    <property type="match status" value="1"/>
</dbReference>
<evidence type="ECO:0000256" key="3">
    <source>
        <dbReference type="ARBA" id="ARBA00022630"/>
    </source>
</evidence>
<keyword evidence="3" id="KW-0285">Flavoprotein</keyword>
<comment type="cofactor">
    <cofactor evidence="1 5">
        <name>FAD</name>
        <dbReference type="ChEBI" id="CHEBI:57692"/>
    </cofactor>
</comment>
<feature type="domain" description="Glucose-methanol-choline oxidoreductase N-terminal" evidence="6">
    <location>
        <begin position="275"/>
        <end position="289"/>
    </location>
</feature>
<organism evidence="7 8">
    <name type="scientific">Roseateles saccharophilus</name>
    <name type="common">Pseudomonas saccharophila</name>
    <dbReference type="NCBI Taxonomy" id="304"/>
    <lineage>
        <taxon>Bacteria</taxon>
        <taxon>Pseudomonadati</taxon>
        <taxon>Pseudomonadota</taxon>
        <taxon>Betaproteobacteria</taxon>
        <taxon>Burkholderiales</taxon>
        <taxon>Sphaerotilaceae</taxon>
        <taxon>Roseateles</taxon>
    </lineage>
</organism>
<dbReference type="Proteomes" id="UP000295110">
    <property type="component" value="Unassembled WGS sequence"/>
</dbReference>